<dbReference type="Pfam" id="PF03931">
    <property type="entry name" value="Skp1_POZ"/>
    <property type="match status" value="1"/>
</dbReference>
<organism evidence="7 8">
    <name type="scientific">Caenorhabditis nigoni</name>
    <dbReference type="NCBI Taxonomy" id="1611254"/>
    <lineage>
        <taxon>Eukaryota</taxon>
        <taxon>Metazoa</taxon>
        <taxon>Ecdysozoa</taxon>
        <taxon>Nematoda</taxon>
        <taxon>Chromadorea</taxon>
        <taxon>Rhabditida</taxon>
        <taxon>Rhabditina</taxon>
        <taxon>Rhabditomorpha</taxon>
        <taxon>Rhabditoidea</taxon>
        <taxon>Rhabditidae</taxon>
        <taxon>Peloderinae</taxon>
        <taxon>Caenorhabditis</taxon>
    </lineage>
</organism>
<dbReference type="CDD" id="cd18322">
    <property type="entry name" value="BTB_POZ_SKP1"/>
    <property type="match status" value="1"/>
</dbReference>
<dbReference type="OrthoDB" id="5867496at2759"/>
<dbReference type="FunFam" id="3.30.710.10:FF:000124">
    <property type="entry name" value="Protein CBG09126"/>
    <property type="match status" value="1"/>
</dbReference>
<evidence type="ECO:0000256" key="1">
    <source>
        <dbReference type="ARBA" id="ARBA00009993"/>
    </source>
</evidence>
<feature type="domain" description="SKP1 component POZ" evidence="6">
    <location>
        <begin position="30"/>
        <end position="88"/>
    </location>
</feature>
<protein>
    <recommendedName>
        <fullName evidence="3">Skp1-related protein</fullName>
    </recommendedName>
</protein>
<evidence type="ECO:0000259" key="6">
    <source>
        <dbReference type="Pfam" id="PF03931"/>
    </source>
</evidence>
<dbReference type="UniPathway" id="UPA00143"/>
<dbReference type="InterPro" id="IPR036296">
    <property type="entry name" value="SKP1-like_dim_sf"/>
</dbReference>
<sequence length="197" mass="21321">MSAEQAAAAPTTDASDAAAAKESFYYVSGEDDVAIKVSDLALGQSATIHGMISNLGYTEEQAASTPIQLKNIKGDILKMIMDWCEHHKGEPIPVDDGAVPKQVNIPAWDQEMLDGIDNDELFDLILAANYLDIKQLLNYCCKKIALMIKGKSPEEIREIFMIPTDEEDEAAEKEAKEREKKEAAAAAAGEGTSKSTA</sequence>
<dbReference type="SUPFAM" id="SSF81382">
    <property type="entry name" value="Skp1 dimerisation domain-like"/>
    <property type="match status" value="1"/>
</dbReference>
<feature type="compositionally biased region" description="Basic and acidic residues" evidence="4">
    <location>
        <begin position="172"/>
        <end position="183"/>
    </location>
</feature>
<dbReference type="AlphaFoldDB" id="A0A2G5UN92"/>
<dbReference type="InterPro" id="IPR016072">
    <property type="entry name" value="Skp1_comp_dimer"/>
</dbReference>
<dbReference type="PANTHER" id="PTHR11165">
    <property type="entry name" value="SKP1"/>
    <property type="match status" value="1"/>
</dbReference>
<dbReference type="Gene3D" id="3.30.710.10">
    <property type="entry name" value="Potassium Channel Kv1.1, Chain A"/>
    <property type="match status" value="1"/>
</dbReference>
<dbReference type="InterPro" id="IPR016897">
    <property type="entry name" value="SKP1"/>
</dbReference>
<dbReference type="EMBL" id="PDUG01000003">
    <property type="protein sequence ID" value="PIC41024.1"/>
    <property type="molecule type" value="Genomic_DNA"/>
</dbReference>
<dbReference type="STRING" id="1611254.A0A2G5UN92"/>
<comment type="caution">
    <text evidence="7">The sequence shown here is derived from an EMBL/GenBank/DDBJ whole genome shotgun (WGS) entry which is preliminary data.</text>
</comment>
<comment type="pathway">
    <text evidence="3">Protein modification; protein ubiquitination.</text>
</comment>
<gene>
    <name evidence="7" type="primary">Cnig_chr_III.g8584</name>
    <name evidence="7" type="ORF">B9Z55_008584</name>
</gene>
<keyword evidence="2 3" id="KW-0833">Ubl conjugation pathway</keyword>
<dbReference type="Proteomes" id="UP000230233">
    <property type="component" value="Chromosome III"/>
</dbReference>
<keyword evidence="8" id="KW-1185">Reference proteome</keyword>
<proteinExistence type="inferred from homology"/>
<evidence type="ECO:0000313" key="7">
    <source>
        <dbReference type="EMBL" id="PIC41024.1"/>
    </source>
</evidence>
<dbReference type="InterPro" id="IPR011333">
    <property type="entry name" value="SKP1/BTB/POZ_sf"/>
</dbReference>
<reference evidence="8" key="1">
    <citation type="submission" date="2017-10" db="EMBL/GenBank/DDBJ databases">
        <title>Rapid genome shrinkage in a self-fertile nematode reveals novel sperm competition proteins.</title>
        <authorList>
            <person name="Yin D."/>
            <person name="Schwarz E.M."/>
            <person name="Thomas C.G."/>
            <person name="Felde R.L."/>
            <person name="Korf I.F."/>
            <person name="Cutter A.D."/>
            <person name="Schartner C.M."/>
            <person name="Ralston E.J."/>
            <person name="Meyer B.J."/>
            <person name="Haag E.S."/>
        </authorList>
    </citation>
    <scope>NUCLEOTIDE SEQUENCE [LARGE SCALE GENOMIC DNA]</scope>
    <source>
        <strain evidence="8">JU1422</strain>
    </source>
</reference>
<evidence type="ECO:0000256" key="4">
    <source>
        <dbReference type="SAM" id="MobiDB-lite"/>
    </source>
</evidence>
<dbReference type="SUPFAM" id="SSF54695">
    <property type="entry name" value="POZ domain"/>
    <property type="match status" value="1"/>
</dbReference>
<accession>A0A2G5UN92</accession>
<dbReference type="InterPro" id="IPR001232">
    <property type="entry name" value="SKP1-like"/>
</dbReference>
<comment type="function">
    <text evidence="3">Probable essential component of SCF (SKP1-CUL1-F-box protein) E3 ubiquitin-protein ligase complexes, which mediate the ubiquitination and subsequent proteasomal degradation of target proteins. Regulates cell proliferation during embryonic and larval development.</text>
</comment>
<evidence type="ECO:0000259" key="5">
    <source>
        <dbReference type="Pfam" id="PF01466"/>
    </source>
</evidence>
<dbReference type="GO" id="GO:0016567">
    <property type="term" value="P:protein ubiquitination"/>
    <property type="evidence" value="ECO:0007669"/>
    <property type="project" value="UniProtKB-UniPathway"/>
</dbReference>
<dbReference type="InterPro" id="IPR016073">
    <property type="entry name" value="Skp1_comp_POZ"/>
</dbReference>
<feature type="region of interest" description="Disordered" evidence="4">
    <location>
        <begin position="165"/>
        <end position="197"/>
    </location>
</feature>
<evidence type="ECO:0000256" key="3">
    <source>
        <dbReference type="PIRNR" id="PIRNR028729"/>
    </source>
</evidence>
<comment type="similarity">
    <text evidence="1 3">Belongs to the SKP1 family.</text>
</comment>
<evidence type="ECO:0000256" key="2">
    <source>
        <dbReference type="ARBA" id="ARBA00022786"/>
    </source>
</evidence>
<feature type="domain" description="SKP1 component dimerisation" evidence="5">
    <location>
        <begin position="134"/>
        <end position="179"/>
    </location>
</feature>
<dbReference type="Pfam" id="PF01466">
    <property type="entry name" value="Skp1"/>
    <property type="match status" value="1"/>
</dbReference>
<dbReference type="GO" id="GO:0006511">
    <property type="term" value="P:ubiquitin-dependent protein catabolic process"/>
    <property type="evidence" value="ECO:0007669"/>
    <property type="project" value="InterPro"/>
</dbReference>
<dbReference type="PIRSF" id="PIRSF028729">
    <property type="entry name" value="E3_ubiquit_lig_SCF_Skp"/>
    <property type="match status" value="1"/>
</dbReference>
<evidence type="ECO:0000313" key="8">
    <source>
        <dbReference type="Proteomes" id="UP000230233"/>
    </source>
</evidence>
<dbReference type="SMART" id="SM00512">
    <property type="entry name" value="Skp1"/>
    <property type="match status" value="1"/>
</dbReference>
<name>A0A2G5UN92_9PELO</name>